<reference evidence="6 7" key="1">
    <citation type="journal article" date="2018" name="IMA Fungus">
        <title>IMA Genome-F 9: Draft genome sequence of Annulohypoxylon stygium, Aspergillus mulundensis, Berkeleyomyces basicola (syn. Thielaviopsis basicola), Ceratocystis smalleyi, two Cercospora beticola strains, Coleophoma cylindrospora, Fusarium fracticaudum, Phialophora cf. hyalina, and Morchella septimelata.</title>
        <authorList>
            <person name="Wingfield B.D."/>
            <person name="Bills G.F."/>
            <person name="Dong Y."/>
            <person name="Huang W."/>
            <person name="Nel W.J."/>
            <person name="Swalarsk-Parry B.S."/>
            <person name="Vaghefi N."/>
            <person name="Wilken P.M."/>
            <person name="An Z."/>
            <person name="de Beer Z.W."/>
            <person name="De Vos L."/>
            <person name="Chen L."/>
            <person name="Duong T.A."/>
            <person name="Gao Y."/>
            <person name="Hammerbacher A."/>
            <person name="Kikkert J.R."/>
            <person name="Li Y."/>
            <person name="Li H."/>
            <person name="Li K."/>
            <person name="Li Q."/>
            <person name="Liu X."/>
            <person name="Ma X."/>
            <person name="Naidoo K."/>
            <person name="Pethybridge S.J."/>
            <person name="Sun J."/>
            <person name="Steenkamp E.T."/>
            <person name="van der Nest M.A."/>
            <person name="van Wyk S."/>
            <person name="Wingfield M.J."/>
            <person name="Xiong C."/>
            <person name="Yue Q."/>
            <person name="Zhang X."/>
        </authorList>
    </citation>
    <scope>NUCLEOTIDE SEQUENCE [LARGE SCALE GENOMIC DNA]</scope>
    <source>
        <strain evidence="6 7">BP 5553</strain>
    </source>
</reference>
<feature type="domain" description="LysM" evidence="5">
    <location>
        <begin position="420"/>
        <end position="466"/>
    </location>
</feature>
<dbReference type="STRING" id="2656787.A0A370TUP5"/>
<dbReference type="InterPro" id="IPR052210">
    <property type="entry name" value="LysM1-like"/>
</dbReference>
<protein>
    <recommendedName>
        <fullName evidence="5">LysM domain-containing protein</fullName>
    </recommendedName>
</protein>
<feature type="domain" description="LysM" evidence="5">
    <location>
        <begin position="339"/>
        <end position="385"/>
    </location>
</feature>
<dbReference type="PROSITE" id="PS51782">
    <property type="entry name" value="LYSM"/>
    <property type="match status" value="2"/>
</dbReference>
<keyword evidence="2" id="KW-0732">Signal</keyword>
<evidence type="ECO:0000256" key="1">
    <source>
        <dbReference type="ARBA" id="ARBA00022669"/>
    </source>
</evidence>
<keyword evidence="3" id="KW-0843">Virulence</keyword>
<name>A0A370TUP5_9HELO</name>
<comment type="caution">
    <text evidence="6">The sequence shown here is derived from an EMBL/GenBank/DDBJ whole genome shotgun (WGS) entry which is preliminary data.</text>
</comment>
<feature type="region of interest" description="Disordered" evidence="4">
    <location>
        <begin position="394"/>
        <end position="413"/>
    </location>
</feature>
<evidence type="ECO:0000256" key="2">
    <source>
        <dbReference type="ARBA" id="ARBA00022729"/>
    </source>
</evidence>
<dbReference type="GeneID" id="43596435"/>
<dbReference type="Pfam" id="PF01476">
    <property type="entry name" value="LysM"/>
    <property type="match status" value="2"/>
</dbReference>
<evidence type="ECO:0000256" key="4">
    <source>
        <dbReference type="SAM" id="MobiDB-lite"/>
    </source>
</evidence>
<sequence length="467" mass="50122">MTTDMQCLDCNLKKIQLQLNHPFEPGVQDPVSFQSLVTSCGKSSYPITYTPTATTTAPITTTASPACTSTYAAKGPDTPNSVALALKVSTDRLLTNNNIPLTWNTTFSTGTVLCLDNVPVCLTRAVQPSDTCSSLFEMIGFSLNEIMLRSWNPTLGHDCGNLKNMVGKMICISPPGTTTSYTEKQPPPTSTSSTSSDTAIWSWSTVSATASPTLTANRSLQWTWPPDFPTITTINGTMPASSSISLALARITYCPFLAEGSEDWRAGLAADEYRPSRHELDESCQTLWGPYCNANLSTAVLPSPTTIPSSCYPLISTVTREYVEPPAATASGTPDNCNQWHIAASGDTCDAIDSKYSITLAQLKAWNPSINSICSNIMVSFAYCVRVWIEPSSSSTSATASPTLAPPAPTSSGTSAACYKWHVDKTSDTCTSIAELYGIIVSRFRQLNRSLSTLCDNLIVGNAYCVR</sequence>
<dbReference type="GO" id="GO:0008061">
    <property type="term" value="F:chitin binding"/>
    <property type="evidence" value="ECO:0007669"/>
    <property type="project" value="UniProtKB-KW"/>
</dbReference>
<dbReference type="RefSeq" id="XP_031871902.1">
    <property type="nucleotide sequence ID" value="XM_032012209.1"/>
</dbReference>
<keyword evidence="1" id="KW-0147">Chitin-binding</keyword>
<evidence type="ECO:0000313" key="7">
    <source>
        <dbReference type="Proteomes" id="UP000254866"/>
    </source>
</evidence>
<dbReference type="CDD" id="cd00118">
    <property type="entry name" value="LysM"/>
    <property type="match status" value="2"/>
</dbReference>
<dbReference type="OrthoDB" id="3557923at2759"/>
<accession>A0A370TUP5</accession>
<feature type="compositionally biased region" description="Low complexity" evidence="4">
    <location>
        <begin position="394"/>
        <end position="403"/>
    </location>
</feature>
<evidence type="ECO:0000313" key="6">
    <source>
        <dbReference type="EMBL" id="RDL39246.1"/>
    </source>
</evidence>
<dbReference type="SUPFAM" id="SSF54106">
    <property type="entry name" value="LysM domain"/>
    <property type="match status" value="2"/>
</dbReference>
<proteinExistence type="predicted"/>
<dbReference type="EMBL" id="NPIC01000002">
    <property type="protein sequence ID" value="RDL39246.1"/>
    <property type="molecule type" value="Genomic_DNA"/>
</dbReference>
<dbReference type="AlphaFoldDB" id="A0A370TUP5"/>
<dbReference type="Gene3D" id="3.10.350.10">
    <property type="entry name" value="LysM domain"/>
    <property type="match status" value="3"/>
</dbReference>
<dbReference type="InterPro" id="IPR018392">
    <property type="entry name" value="LysM"/>
</dbReference>
<evidence type="ECO:0000256" key="3">
    <source>
        <dbReference type="ARBA" id="ARBA00023026"/>
    </source>
</evidence>
<dbReference type="PANTHER" id="PTHR34997:SF2">
    <property type="entry name" value="LYSM DOMAIN-CONTAINING PROTEIN-RELATED"/>
    <property type="match status" value="1"/>
</dbReference>
<keyword evidence="7" id="KW-1185">Reference proteome</keyword>
<gene>
    <name evidence="6" type="ORF">BP5553_03586</name>
</gene>
<dbReference type="PANTHER" id="PTHR34997">
    <property type="entry name" value="AM15"/>
    <property type="match status" value="1"/>
</dbReference>
<evidence type="ECO:0000259" key="5">
    <source>
        <dbReference type="PROSITE" id="PS51782"/>
    </source>
</evidence>
<dbReference type="SMART" id="SM00257">
    <property type="entry name" value="LysM"/>
    <property type="match status" value="3"/>
</dbReference>
<dbReference type="InterPro" id="IPR036779">
    <property type="entry name" value="LysM_dom_sf"/>
</dbReference>
<dbReference type="Proteomes" id="UP000254866">
    <property type="component" value="Unassembled WGS sequence"/>
</dbReference>
<organism evidence="6 7">
    <name type="scientific">Venustampulla echinocandica</name>
    <dbReference type="NCBI Taxonomy" id="2656787"/>
    <lineage>
        <taxon>Eukaryota</taxon>
        <taxon>Fungi</taxon>
        <taxon>Dikarya</taxon>
        <taxon>Ascomycota</taxon>
        <taxon>Pezizomycotina</taxon>
        <taxon>Leotiomycetes</taxon>
        <taxon>Helotiales</taxon>
        <taxon>Pleuroascaceae</taxon>
        <taxon>Venustampulla</taxon>
    </lineage>
</organism>